<feature type="domain" description="C2H2-type" evidence="6">
    <location>
        <begin position="64"/>
        <end position="91"/>
    </location>
</feature>
<gene>
    <name evidence="7" type="ORF">AVEN_53606_1</name>
</gene>
<dbReference type="Pfam" id="PF00096">
    <property type="entry name" value="zf-C2H2"/>
    <property type="match status" value="1"/>
</dbReference>
<keyword evidence="2" id="KW-0677">Repeat</keyword>
<dbReference type="SMART" id="SM00355">
    <property type="entry name" value="ZnF_C2H2"/>
    <property type="match status" value="2"/>
</dbReference>
<accession>A0A4Y2Q8K3</accession>
<dbReference type="GO" id="GO:0000978">
    <property type="term" value="F:RNA polymerase II cis-regulatory region sequence-specific DNA binding"/>
    <property type="evidence" value="ECO:0007669"/>
    <property type="project" value="TreeGrafter"/>
</dbReference>
<dbReference type="FunFam" id="3.30.160.60:FF:000688">
    <property type="entry name" value="zinc finger protein 197 isoform X1"/>
    <property type="match status" value="1"/>
</dbReference>
<feature type="domain" description="C2H2-type" evidence="6">
    <location>
        <begin position="92"/>
        <end position="119"/>
    </location>
</feature>
<dbReference type="PANTHER" id="PTHR23235">
    <property type="entry name" value="KRUEPPEL-LIKE TRANSCRIPTION FACTOR"/>
    <property type="match status" value="1"/>
</dbReference>
<evidence type="ECO:0000256" key="4">
    <source>
        <dbReference type="ARBA" id="ARBA00022833"/>
    </source>
</evidence>
<evidence type="ECO:0000259" key="6">
    <source>
        <dbReference type="PROSITE" id="PS50157"/>
    </source>
</evidence>
<name>A0A4Y2Q8K3_ARAVE</name>
<dbReference type="AlphaFoldDB" id="A0A4Y2Q8K3"/>
<dbReference type="SUPFAM" id="SSF57667">
    <property type="entry name" value="beta-beta-alpha zinc fingers"/>
    <property type="match status" value="2"/>
</dbReference>
<dbReference type="InterPro" id="IPR013087">
    <property type="entry name" value="Znf_C2H2_type"/>
</dbReference>
<dbReference type="OrthoDB" id="6437202at2759"/>
<dbReference type="FunFam" id="3.30.160.60:FF:002343">
    <property type="entry name" value="Zinc finger protein 33A"/>
    <property type="match status" value="1"/>
</dbReference>
<evidence type="ECO:0000256" key="5">
    <source>
        <dbReference type="PROSITE-ProRule" id="PRU00042"/>
    </source>
</evidence>
<organism evidence="7 8">
    <name type="scientific">Araneus ventricosus</name>
    <name type="common">Orbweaver spider</name>
    <name type="synonym">Epeira ventricosa</name>
    <dbReference type="NCBI Taxonomy" id="182803"/>
    <lineage>
        <taxon>Eukaryota</taxon>
        <taxon>Metazoa</taxon>
        <taxon>Ecdysozoa</taxon>
        <taxon>Arthropoda</taxon>
        <taxon>Chelicerata</taxon>
        <taxon>Arachnida</taxon>
        <taxon>Araneae</taxon>
        <taxon>Araneomorphae</taxon>
        <taxon>Entelegynae</taxon>
        <taxon>Araneoidea</taxon>
        <taxon>Araneidae</taxon>
        <taxon>Araneus</taxon>
    </lineage>
</organism>
<evidence type="ECO:0000256" key="3">
    <source>
        <dbReference type="ARBA" id="ARBA00022771"/>
    </source>
</evidence>
<proteinExistence type="predicted"/>
<keyword evidence="8" id="KW-1185">Reference proteome</keyword>
<dbReference type="EMBL" id="BGPR01013135">
    <property type="protein sequence ID" value="GBN59403.1"/>
    <property type="molecule type" value="Genomic_DNA"/>
</dbReference>
<dbReference type="PROSITE" id="PS50157">
    <property type="entry name" value="ZINC_FINGER_C2H2_2"/>
    <property type="match status" value="3"/>
</dbReference>
<reference evidence="7 8" key="1">
    <citation type="journal article" date="2019" name="Sci. Rep.">
        <title>Orb-weaving spider Araneus ventricosus genome elucidates the spidroin gene catalogue.</title>
        <authorList>
            <person name="Kono N."/>
            <person name="Nakamura H."/>
            <person name="Ohtoshi R."/>
            <person name="Moran D.A.P."/>
            <person name="Shinohara A."/>
            <person name="Yoshida Y."/>
            <person name="Fujiwara M."/>
            <person name="Mori M."/>
            <person name="Tomita M."/>
            <person name="Arakawa K."/>
        </authorList>
    </citation>
    <scope>NUCLEOTIDE SEQUENCE [LARGE SCALE GENOMIC DNA]</scope>
</reference>
<dbReference type="InterPro" id="IPR036236">
    <property type="entry name" value="Znf_C2H2_sf"/>
</dbReference>
<comment type="caution">
    <text evidence="7">The sequence shown here is derived from an EMBL/GenBank/DDBJ whole genome shotgun (WGS) entry which is preliminary data.</text>
</comment>
<keyword evidence="3 5" id="KW-0863">Zinc-finger</keyword>
<dbReference type="PANTHER" id="PTHR23235:SF160">
    <property type="entry name" value="GASTRULA ZINC FINGER PROTEIN XLCGF7.1-LIKE-RELATED"/>
    <property type="match status" value="1"/>
</dbReference>
<keyword evidence="4" id="KW-0862">Zinc</keyword>
<dbReference type="Proteomes" id="UP000499080">
    <property type="component" value="Unassembled WGS sequence"/>
</dbReference>
<feature type="domain" description="C2H2-type" evidence="6">
    <location>
        <begin position="120"/>
        <end position="146"/>
    </location>
</feature>
<evidence type="ECO:0000313" key="7">
    <source>
        <dbReference type="EMBL" id="GBN59403.1"/>
    </source>
</evidence>
<protein>
    <recommendedName>
        <fullName evidence="6">C2H2-type domain-containing protein</fullName>
    </recommendedName>
</protein>
<evidence type="ECO:0000313" key="8">
    <source>
        <dbReference type="Proteomes" id="UP000499080"/>
    </source>
</evidence>
<dbReference type="GO" id="GO:0000981">
    <property type="term" value="F:DNA-binding transcription factor activity, RNA polymerase II-specific"/>
    <property type="evidence" value="ECO:0007669"/>
    <property type="project" value="TreeGrafter"/>
</dbReference>
<evidence type="ECO:0000256" key="1">
    <source>
        <dbReference type="ARBA" id="ARBA00022723"/>
    </source>
</evidence>
<sequence length="146" mass="16947">MRENDNEEAQHQRISEVSSKVCNNRSNVFADNAVSLASISDADPITGHSRMNVEVQWRTEYGNIFCPERGKRFSREGHFVVHYRTLTGEKPFPCDRYDKRLSKKSNLGSHSRTHTGERPYKCPICEKAYTSSSKRNEHYKNVHKKK</sequence>
<evidence type="ECO:0000256" key="2">
    <source>
        <dbReference type="ARBA" id="ARBA00022737"/>
    </source>
</evidence>
<dbReference type="GO" id="GO:0008270">
    <property type="term" value="F:zinc ion binding"/>
    <property type="evidence" value="ECO:0007669"/>
    <property type="project" value="UniProtKB-KW"/>
</dbReference>
<dbReference type="Gene3D" id="3.30.160.60">
    <property type="entry name" value="Classic Zinc Finger"/>
    <property type="match status" value="3"/>
</dbReference>
<keyword evidence="1" id="KW-0479">Metal-binding</keyword>
<dbReference type="PROSITE" id="PS00028">
    <property type="entry name" value="ZINC_FINGER_C2H2_1"/>
    <property type="match status" value="1"/>
</dbReference>